<feature type="transmembrane region" description="Helical" evidence="6">
    <location>
        <begin position="182"/>
        <end position="202"/>
    </location>
</feature>
<evidence type="ECO:0000313" key="8">
    <source>
        <dbReference type="EMBL" id="AFQ50094.1"/>
    </source>
</evidence>
<keyword evidence="5 6" id="KW-0472">Membrane</keyword>
<proteinExistence type="inferred from homology"/>
<evidence type="ECO:0000256" key="3">
    <source>
        <dbReference type="ARBA" id="ARBA00022692"/>
    </source>
</evidence>
<sequence length="308" mass="32328">MRKSAVLAFCLLGGIWGTNFIFMKWAADVVTPAQMTLLRVLCGFAPILVYALATRALEWAHLRYVHHFFVMSFLATFLDYFTYAQGAARLPSGVAGMLSGTIPIFAVVCSAMLHGRSGMDVWKSLGVALGFVGVTLIARPWSAGVSGIDMAGVGWMLGGSFAMGLSFIYARKFITPLKISGVALTTYQVGLAALYLPAFTPLDGTAVLLQHPRAAIGLVVGLGMLGTGVAYLAYYHIVDHLGALAASSVTYIPPVVALFIGAALVGEPTTSAEYLAVVLILAGVGVTQFGSGIQSALGLARANACQRN</sequence>
<gene>
    <name evidence="8" type="ORF">GEM_3704</name>
</gene>
<dbReference type="PANTHER" id="PTHR32322">
    <property type="entry name" value="INNER MEMBRANE TRANSPORTER"/>
    <property type="match status" value="1"/>
</dbReference>
<dbReference type="PANTHER" id="PTHR32322:SF2">
    <property type="entry name" value="EAMA DOMAIN-CONTAINING PROTEIN"/>
    <property type="match status" value="1"/>
</dbReference>
<feature type="transmembrane region" description="Helical" evidence="6">
    <location>
        <begin position="153"/>
        <end position="170"/>
    </location>
</feature>
<comment type="subcellular location">
    <subcellularLocation>
        <location evidence="1">Membrane</location>
        <topology evidence="1">Multi-pass membrane protein</topology>
    </subcellularLocation>
</comment>
<keyword evidence="3 6" id="KW-0812">Transmembrane</keyword>
<comment type="similarity">
    <text evidence="2">Belongs to the EamA transporter family.</text>
</comment>
<dbReference type="KEGG" id="bct:GEM_3704"/>
<dbReference type="GO" id="GO:0016020">
    <property type="term" value="C:membrane"/>
    <property type="evidence" value="ECO:0007669"/>
    <property type="project" value="UniProtKB-SubCell"/>
</dbReference>
<evidence type="ECO:0000256" key="2">
    <source>
        <dbReference type="ARBA" id="ARBA00007362"/>
    </source>
</evidence>
<name>A0A9W3K3B7_BURCE</name>
<feature type="transmembrane region" description="Helical" evidence="6">
    <location>
        <begin position="33"/>
        <end position="52"/>
    </location>
</feature>
<organism evidence="8 9">
    <name type="scientific">Burkholderia cepacia GG4</name>
    <dbReference type="NCBI Taxonomy" id="1009846"/>
    <lineage>
        <taxon>Bacteria</taxon>
        <taxon>Pseudomonadati</taxon>
        <taxon>Pseudomonadota</taxon>
        <taxon>Betaproteobacteria</taxon>
        <taxon>Burkholderiales</taxon>
        <taxon>Burkholderiaceae</taxon>
        <taxon>Burkholderia</taxon>
        <taxon>Burkholderia cepacia complex</taxon>
    </lineage>
</organism>
<feature type="transmembrane region" description="Helical" evidence="6">
    <location>
        <begin position="241"/>
        <end position="262"/>
    </location>
</feature>
<keyword evidence="4 6" id="KW-1133">Transmembrane helix</keyword>
<feature type="transmembrane region" description="Helical" evidence="6">
    <location>
        <begin position="214"/>
        <end position="234"/>
    </location>
</feature>
<feature type="transmembrane region" description="Helical" evidence="6">
    <location>
        <begin position="125"/>
        <end position="141"/>
    </location>
</feature>
<evidence type="ECO:0000313" key="9">
    <source>
        <dbReference type="Proteomes" id="UP000032866"/>
    </source>
</evidence>
<dbReference type="InterPro" id="IPR000620">
    <property type="entry name" value="EamA_dom"/>
</dbReference>
<feature type="transmembrane region" description="Helical" evidence="6">
    <location>
        <begin position="95"/>
        <end position="113"/>
    </location>
</feature>
<accession>A0A9W3K3B7</accession>
<evidence type="ECO:0000256" key="1">
    <source>
        <dbReference type="ARBA" id="ARBA00004141"/>
    </source>
</evidence>
<evidence type="ECO:0000256" key="5">
    <source>
        <dbReference type="ARBA" id="ARBA00023136"/>
    </source>
</evidence>
<dbReference type="SUPFAM" id="SSF103481">
    <property type="entry name" value="Multidrug resistance efflux transporter EmrE"/>
    <property type="match status" value="2"/>
</dbReference>
<dbReference type="EMBL" id="CP003775">
    <property type="protein sequence ID" value="AFQ50094.1"/>
    <property type="molecule type" value="Genomic_DNA"/>
</dbReference>
<dbReference type="AlphaFoldDB" id="A0A9W3K3B7"/>
<evidence type="ECO:0000256" key="6">
    <source>
        <dbReference type="SAM" id="Phobius"/>
    </source>
</evidence>
<reference evidence="8 9" key="1">
    <citation type="journal article" date="2012" name="J. Bacteriol.">
        <title>Complete Genome Sequence of Burkholderia sp. Strain GG4, a Betaproteobacterium That Reduces 3-Oxo-N-Acylhomoserine Lactones and Produces Different N-Acylhomoserine Lactones.</title>
        <authorList>
            <person name="Hong K.W."/>
            <person name="Koh C.L."/>
            <person name="Sam C.K."/>
            <person name="Yin W.F."/>
            <person name="Chan K.G."/>
        </authorList>
    </citation>
    <scope>NUCLEOTIDE SEQUENCE [LARGE SCALE GENOMIC DNA]</scope>
    <source>
        <strain evidence="8 9">GG4</strain>
    </source>
</reference>
<evidence type="ECO:0000256" key="4">
    <source>
        <dbReference type="ARBA" id="ARBA00022989"/>
    </source>
</evidence>
<dbReference type="Proteomes" id="UP000032866">
    <property type="component" value="Chromosome 2"/>
</dbReference>
<feature type="transmembrane region" description="Helical" evidence="6">
    <location>
        <begin position="64"/>
        <end position="83"/>
    </location>
</feature>
<feature type="domain" description="EamA" evidence="7">
    <location>
        <begin position="4"/>
        <end position="138"/>
    </location>
</feature>
<dbReference type="InterPro" id="IPR037185">
    <property type="entry name" value="EmrE-like"/>
</dbReference>
<evidence type="ECO:0000259" key="7">
    <source>
        <dbReference type="Pfam" id="PF00892"/>
    </source>
</evidence>
<feature type="domain" description="EamA" evidence="7">
    <location>
        <begin position="151"/>
        <end position="286"/>
    </location>
</feature>
<protein>
    <recommendedName>
        <fullName evidence="7">EamA domain-containing protein</fullName>
    </recommendedName>
</protein>
<feature type="transmembrane region" description="Helical" evidence="6">
    <location>
        <begin position="274"/>
        <end position="300"/>
    </location>
</feature>
<dbReference type="InterPro" id="IPR050638">
    <property type="entry name" value="AA-Vitamin_Transporters"/>
</dbReference>
<dbReference type="Pfam" id="PF00892">
    <property type="entry name" value="EamA"/>
    <property type="match status" value="2"/>
</dbReference>